<proteinExistence type="predicted"/>
<dbReference type="OrthoDB" id="1875751at2759"/>
<keyword evidence="2 3" id="KW-0694">RNA-binding</keyword>
<reference evidence="6 7" key="1">
    <citation type="submission" date="2020-12" db="EMBL/GenBank/DDBJ databases">
        <title>Metabolic potential, ecology and presence of endohyphal bacteria is reflected in genomic diversity of Mucoromycotina.</title>
        <authorList>
            <person name="Muszewska A."/>
            <person name="Okrasinska A."/>
            <person name="Steczkiewicz K."/>
            <person name="Drgas O."/>
            <person name="Orlowska M."/>
            <person name="Perlinska-Lenart U."/>
            <person name="Aleksandrzak-Piekarczyk T."/>
            <person name="Szatraj K."/>
            <person name="Zielenkiewicz U."/>
            <person name="Pilsyk S."/>
            <person name="Malc E."/>
            <person name="Mieczkowski P."/>
            <person name="Kruszewska J.S."/>
            <person name="Biernat P."/>
            <person name="Pawlowska J."/>
        </authorList>
    </citation>
    <scope>NUCLEOTIDE SEQUENCE [LARGE SCALE GENOMIC DNA]</scope>
    <source>
        <strain evidence="6 7">CBS 142.35</strain>
    </source>
</reference>
<dbReference type="GO" id="GO:0003729">
    <property type="term" value="F:mRNA binding"/>
    <property type="evidence" value="ECO:0007669"/>
    <property type="project" value="TreeGrafter"/>
</dbReference>
<feature type="compositionally biased region" description="Basic and acidic residues" evidence="4">
    <location>
        <begin position="272"/>
        <end position="290"/>
    </location>
</feature>
<feature type="domain" description="RRM" evidence="5">
    <location>
        <begin position="83"/>
        <end position="160"/>
    </location>
</feature>
<evidence type="ECO:0000256" key="4">
    <source>
        <dbReference type="SAM" id="MobiDB-lite"/>
    </source>
</evidence>
<feature type="region of interest" description="Disordered" evidence="4">
    <location>
        <begin position="259"/>
        <end position="310"/>
    </location>
</feature>
<dbReference type="Gene3D" id="3.30.70.330">
    <property type="match status" value="2"/>
</dbReference>
<dbReference type="SUPFAM" id="SSF54928">
    <property type="entry name" value="RNA-binding domain, RBD"/>
    <property type="match status" value="2"/>
</dbReference>
<keyword evidence="7" id="KW-1185">Reference proteome</keyword>
<evidence type="ECO:0000259" key="5">
    <source>
        <dbReference type="PROSITE" id="PS50102"/>
    </source>
</evidence>
<dbReference type="InterPro" id="IPR034156">
    <property type="entry name" value="Hrp1_RRM1"/>
</dbReference>
<dbReference type="Pfam" id="PF00076">
    <property type="entry name" value="RRM_1"/>
    <property type="match status" value="2"/>
</dbReference>
<evidence type="ECO:0000256" key="2">
    <source>
        <dbReference type="ARBA" id="ARBA00022884"/>
    </source>
</evidence>
<feature type="region of interest" description="Disordered" evidence="4">
    <location>
        <begin position="192"/>
        <end position="211"/>
    </location>
</feature>
<accession>A0A8H7RTJ4</accession>
<dbReference type="PANTHER" id="PTHR48032:SF6">
    <property type="entry name" value="RNA-BINDING (RRM_RBD_RNP MOTIFS) FAMILY PROTEIN"/>
    <property type="match status" value="1"/>
</dbReference>
<name>A0A8H7RTJ4_9FUNG</name>
<sequence>MFIGGLNWETTDETLRTYFSQFGEVADCVVMRDPTTGRSRGFGFLTMADQNVLDTIVDQDHYLDGKRIDPKRAIPREEQDKTEKIFVGGISAEVEEEEFHEYFTQFGKVIDATLMTDRDTGRPRGFGFITFEDSSGVEEALRHPDLAIKGKTIEVKKAMPKSKQLRQQSSGSRGGGHHQGGGYLPNTRYAGAAGYNGSQHQSGRGGYGGGAPAYGGHHQHPGAAAGMYPNMYGYGNYNMAAAAAYYGGNNAGRSSSNYGGNYGDDGTGGGNDYRDNDDRDDRRKDNRSSDRGGGALHATQARSQHHYRPY</sequence>
<dbReference type="EMBL" id="JAEPRB010000469">
    <property type="protein sequence ID" value="KAG2215967.1"/>
    <property type="molecule type" value="Genomic_DNA"/>
</dbReference>
<dbReference type="Proteomes" id="UP000646827">
    <property type="component" value="Unassembled WGS sequence"/>
</dbReference>
<feature type="compositionally biased region" description="Gly residues" evidence="4">
    <location>
        <begin position="260"/>
        <end position="271"/>
    </location>
</feature>
<dbReference type="AlphaFoldDB" id="A0A8H7RTJ4"/>
<dbReference type="SMART" id="SM00360">
    <property type="entry name" value="RRM"/>
    <property type="match status" value="2"/>
</dbReference>
<evidence type="ECO:0000256" key="1">
    <source>
        <dbReference type="ARBA" id="ARBA00022737"/>
    </source>
</evidence>
<feature type="region of interest" description="Disordered" evidence="4">
    <location>
        <begin position="157"/>
        <end position="187"/>
    </location>
</feature>
<dbReference type="InterPro" id="IPR012677">
    <property type="entry name" value="Nucleotide-bd_a/b_plait_sf"/>
</dbReference>
<protein>
    <recommendedName>
        <fullName evidence="5">RRM domain-containing protein</fullName>
    </recommendedName>
</protein>
<evidence type="ECO:0000313" key="6">
    <source>
        <dbReference type="EMBL" id="KAG2215967.1"/>
    </source>
</evidence>
<dbReference type="CDD" id="cd12577">
    <property type="entry name" value="RRM1_Hrp1p"/>
    <property type="match status" value="1"/>
</dbReference>
<organism evidence="6 7">
    <name type="scientific">Circinella minor</name>
    <dbReference type="NCBI Taxonomy" id="1195481"/>
    <lineage>
        <taxon>Eukaryota</taxon>
        <taxon>Fungi</taxon>
        <taxon>Fungi incertae sedis</taxon>
        <taxon>Mucoromycota</taxon>
        <taxon>Mucoromycotina</taxon>
        <taxon>Mucoromycetes</taxon>
        <taxon>Mucorales</taxon>
        <taxon>Lichtheimiaceae</taxon>
        <taxon>Circinella</taxon>
    </lineage>
</organism>
<dbReference type="InterPro" id="IPR000504">
    <property type="entry name" value="RRM_dom"/>
</dbReference>
<dbReference type="PANTHER" id="PTHR48032">
    <property type="entry name" value="RNA-BINDING PROTEIN MUSASHI HOMOLOG RBP6"/>
    <property type="match status" value="1"/>
</dbReference>
<evidence type="ECO:0000313" key="7">
    <source>
        <dbReference type="Proteomes" id="UP000646827"/>
    </source>
</evidence>
<gene>
    <name evidence="6" type="ORF">INT45_001283</name>
</gene>
<evidence type="ECO:0000256" key="3">
    <source>
        <dbReference type="PROSITE-ProRule" id="PRU00176"/>
    </source>
</evidence>
<feature type="domain" description="RRM" evidence="5">
    <location>
        <begin position="1"/>
        <end position="81"/>
    </location>
</feature>
<dbReference type="GO" id="GO:0006417">
    <property type="term" value="P:regulation of translation"/>
    <property type="evidence" value="ECO:0007669"/>
    <property type="project" value="TreeGrafter"/>
</dbReference>
<feature type="compositionally biased region" description="Gly residues" evidence="4">
    <location>
        <begin position="172"/>
        <end position="183"/>
    </location>
</feature>
<comment type="caution">
    <text evidence="6">The sequence shown here is derived from an EMBL/GenBank/DDBJ whole genome shotgun (WGS) entry which is preliminary data.</text>
</comment>
<dbReference type="InterPro" id="IPR035979">
    <property type="entry name" value="RBD_domain_sf"/>
</dbReference>
<keyword evidence="1" id="KW-0677">Repeat</keyword>
<dbReference type="PROSITE" id="PS50102">
    <property type="entry name" value="RRM"/>
    <property type="match status" value="2"/>
</dbReference>
<dbReference type="FunFam" id="3.30.70.330:FF:000025">
    <property type="entry name" value="RNA-binding protein Musashi homolog 2 isoform X1"/>
    <property type="match status" value="1"/>
</dbReference>